<dbReference type="PANTHER" id="PTHR10773">
    <property type="entry name" value="DNA-DIRECTED RNA POLYMERASES I, II, AND III SUBUNIT RPABC2"/>
    <property type="match status" value="1"/>
</dbReference>
<dbReference type="PANTHER" id="PTHR10773:SF19">
    <property type="match status" value="1"/>
</dbReference>
<dbReference type="EnsemblMetazoa" id="XM_050660916.1">
    <property type="protein sequence ID" value="XP_050516873.1"/>
    <property type="gene ID" value="LOC126891678"/>
</dbReference>
<protein>
    <submittedName>
        <fullName evidence="1">Uncharacterized protein</fullName>
    </submittedName>
</protein>
<proteinExistence type="predicted"/>
<reference evidence="1" key="1">
    <citation type="submission" date="2025-05" db="UniProtKB">
        <authorList>
            <consortium name="EnsemblMetazoa"/>
        </authorList>
    </citation>
    <scope>IDENTIFICATION</scope>
</reference>
<dbReference type="Proteomes" id="UP001652700">
    <property type="component" value="Unplaced"/>
</dbReference>
<dbReference type="RefSeq" id="XP_050516873.1">
    <property type="nucleotide sequence ID" value="XM_050660916.1"/>
</dbReference>
<sequence>MCSRSELILELAEKAYKNTETDISYRSFEGKHIAESIVEESKYKKANEDPGDHETDINPECFTVSLEENEANRNENEIIENESDEEPFHADSDTDPDYIPTEDKNIPEVIIEPNKNITEATTNRKRRSRGNIERVSRKRIRDVSEWADEKSKTSLNLGLEHENRKGIQIKGRQMGAPCANTCRLKCATKIAKEDRDLCFNEFWKLKDHTRKWDFIARHVRQVAKKQVTITAEQRSRRNYSREYYFYIRNEKQRVCKTMFLETLNVSETWITTALRKLKDGGSLEEDKRGKHTNRPHKLSPKLIDNVKNHINQFPVVPSHYTRKNTMKMYLEEGLTIQKMYRLYNEHCKKNNITTAATSRQYRDIFNEQFNIGFFKPKKDQCTVCSVFNMASDPEKAKLLEQYESHMKNKEVIRNLKDIDKQLALDDKSLCVACFDLQKVLATPLSNVSDFYYKSKYSTYNFTVYDVGNNQGYCYVWHEQVAKRGPNEIASCLWKFLDLKAQQSVKTIIFYSDYCGGQNRNRFVFSMFAFAAAHFHIDIVHRFLEKGHTQNEGDSMHAVIENAKKRQSVVYVPEQWVTLIRMAKTTGRVYDVTEISQDNFFNFKKLTDTENWKLDNEKKSIKVSKRREIKFSHEHQNSIMFKYEFDDGFRGCDIKLNRKCRGRPSTTIKFPPKLYDAPLPIEEKKLKGLLWLCNTGKIPTMYHGFYKNLNSKSYVPPKVELEVDSVESEEESDEEN</sequence>
<evidence type="ECO:0000313" key="2">
    <source>
        <dbReference type="Proteomes" id="UP001652700"/>
    </source>
</evidence>
<dbReference type="GeneID" id="126891678"/>
<evidence type="ECO:0000313" key="1">
    <source>
        <dbReference type="EnsemblMetazoa" id="XP_050516873.1"/>
    </source>
</evidence>
<organism evidence="1 2">
    <name type="scientific">Diabrotica virgifera virgifera</name>
    <name type="common">western corn rootworm</name>
    <dbReference type="NCBI Taxonomy" id="50390"/>
    <lineage>
        <taxon>Eukaryota</taxon>
        <taxon>Metazoa</taxon>
        <taxon>Ecdysozoa</taxon>
        <taxon>Arthropoda</taxon>
        <taxon>Hexapoda</taxon>
        <taxon>Insecta</taxon>
        <taxon>Pterygota</taxon>
        <taxon>Neoptera</taxon>
        <taxon>Endopterygota</taxon>
        <taxon>Coleoptera</taxon>
        <taxon>Polyphaga</taxon>
        <taxon>Cucujiformia</taxon>
        <taxon>Chrysomeloidea</taxon>
        <taxon>Chrysomelidae</taxon>
        <taxon>Galerucinae</taxon>
        <taxon>Diabroticina</taxon>
        <taxon>Diabroticites</taxon>
        <taxon>Diabrotica</taxon>
    </lineage>
</organism>
<keyword evidence="2" id="KW-1185">Reference proteome</keyword>
<accession>A0ABM5L357</accession>
<name>A0ABM5L357_DIAVI</name>